<evidence type="ECO:0000256" key="5">
    <source>
        <dbReference type="ARBA" id="ARBA00023277"/>
    </source>
</evidence>
<dbReference type="InterPro" id="IPR004446">
    <property type="entry name" value="Heptose_bisP_phosphatase"/>
</dbReference>
<dbReference type="NCBIfam" id="TIGR01662">
    <property type="entry name" value="HAD-SF-IIIA"/>
    <property type="match status" value="1"/>
</dbReference>
<keyword evidence="10" id="KW-1185">Reference proteome</keyword>
<comment type="cofactor">
    <cofactor evidence="8">
        <name>Zn(2+)</name>
        <dbReference type="ChEBI" id="CHEBI:29105"/>
    </cofactor>
</comment>
<dbReference type="InterPro" id="IPR023214">
    <property type="entry name" value="HAD_sf"/>
</dbReference>
<proteinExistence type="inferred from homology"/>
<name>A0A2K2FMV8_9CLOT</name>
<protein>
    <recommendedName>
        <fullName evidence="6 7">D,D-heptose 1,7-bisphosphate phosphatase</fullName>
        <ecNumber evidence="7">3.1.3.-</ecNumber>
    </recommendedName>
</protein>
<evidence type="ECO:0000256" key="7">
    <source>
        <dbReference type="PIRNR" id="PIRNR004682"/>
    </source>
</evidence>
<dbReference type="NCBIfam" id="TIGR01656">
    <property type="entry name" value="Histidinol-ppas"/>
    <property type="match status" value="1"/>
</dbReference>
<keyword evidence="4 7" id="KW-0378">Hydrolase</keyword>
<dbReference type="GO" id="GO:0005737">
    <property type="term" value="C:cytoplasm"/>
    <property type="evidence" value="ECO:0007669"/>
    <property type="project" value="UniProtKB-SubCell"/>
</dbReference>
<comment type="caution">
    <text evidence="9">The sequence shown here is derived from an EMBL/GenBank/DDBJ whole genome shotgun (WGS) entry which is preliminary data.</text>
</comment>
<dbReference type="AlphaFoldDB" id="A0A2K2FMV8"/>
<feature type="binding site" evidence="8">
    <location>
        <position position="99"/>
    </location>
    <ligand>
        <name>Zn(2+)</name>
        <dbReference type="ChEBI" id="CHEBI:29105"/>
    </ligand>
</feature>
<evidence type="ECO:0000256" key="3">
    <source>
        <dbReference type="ARBA" id="ARBA00022723"/>
    </source>
</evidence>
<dbReference type="InterPro" id="IPR006549">
    <property type="entry name" value="HAD-SF_hydro_IIIA"/>
</dbReference>
<evidence type="ECO:0000256" key="1">
    <source>
        <dbReference type="ARBA" id="ARBA00004496"/>
    </source>
</evidence>
<dbReference type="GO" id="GO:0046872">
    <property type="term" value="F:metal ion binding"/>
    <property type="evidence" value="ECO:0007669"/>
    <property type="project" value="UniProtKB-KW"/>
</dbReference>
<dbReference type="EC" id="3.1.3.-" evidence="7"/>
<comment type="subcellular location">
    <subcellularLocation>
        <location evidence="1 7">Cytoplasm</location>
    </subcellularLocation>
</comment>
<organism evidence="9 10">
    <name type="scientific">Clostridium thermosuccinogenes</name>
    <dbReference type="NCBI Taxonomy" id="84032"/>
    <lineage>
        <taxon>Bacteria</taxon>
        <taxon>Bacillati</taxon>
        <taxon>Bacillota</taxon>
        <taxon>Clostridia</taxon>
        <taxon>Eubacteriales</taxon>
        <taxon>Clostridiaceae</taxon>
        <taxon>Clostridium</taxon>
    </lineage>
</organism>
<feature type="binding site" evidence="8">
    <location>
        <position position="91"/>
    </location>
    <ligand>
        <name>Zn(2+)</name>
        <dbReference type="ChEBI" id="CHEBI:29105"/>
    </ligand>
</feature>
<dbReference type="PANTHER" id="PTHR42891:SF1">
    <property type="entry name" value="D-GLYCERO-BETA-D-MANNO-HEPTOSE-1,7-BISPHOSPHATE 7-PHOSPHATASE"/>
    <property type="match status" value="1"/>
</dbReference>
<dbReference type="PANTHER" id="PTHR42891">
    <property type="entry name" value="D-GLYCERO-BETA-D-MANNO-HEPTOSE-1,7-BISPHOSPHATE 7-PHOSPHATASE"/>
    <property type="match status" value="1"/>
</dbReference>
<keyword evidence="3 8" id="KW-0479">Metal-binding</keyword>
<feature type="binding site" evidence="8">
    <location>
        <position position="89"/>
    </location>
    <ligand>
        <name>Zn(2+)</name>
        <dbReference type="ChEBI" id="CHEBI:29105"/>
    </ligand>
</feature>
<sequence length="186" mass="20622">MAMKKAAFIDFQGTLGGKGTDDIRSLDFYPFSIEAIKKLNDNDILVIGITNQSHISKGELTWDQYNEKLNSLKEELKNHNAYFDAVYCCPHTSSDNCNCKKPLTGMIDAACKEFEIDVKGSYVIGDMGMSDMILAKNIGAKGILVLTGVGKGSLNEYRHTWKDVEPYFTAENVLEAVHRILSGINT</sequence>
<reference evidence="9 10" key="1">
    <citation type="submission" date="2017-06" db="EMBL/GenBank/DDBJ databases">
        <title>Investigating the central metabolism of Clostridium thermosuccinogenes.</title>
        <authorList>
            <person name="Koendjbiharie J.G."/>
            <person name="van Kranenburg R."/>
        </authorList>
    </citation>
    <scope>NUCLEOTIDE SEQUENCE [LARGE SCALE GENOMIC DNA]</scope>
    <source>
        <strain evidence="9 10">DSM 5806</strain>
    </source>
</reference>
<evidence type="ECO:0000313" key="10">
    <source>
        <dbReference type="Proteomes" id="UP000236151"/>
    </source>
</evidence>
<dbReference type="SUPFAM" id="SSF56784">
    <property type="entry name" value="HAD-like"/>
    <property type="match status" value="1"/>
</dbReference>
<accession>A0A2K2FMV8</accession>
<feature type="binding site" evidence="8">
    <location>
        <position position="10"/>
    </location>
    <ligand>
        <name>Mg(2+)</name>
        <dbReference type="ChEBI" id="CHEBI:18420"/>
    </ligand>
</feature>
<feature type="binding site" evidence="8">
    <location>
        <position position="126"/>
    </location>
    <ligand>
        <name>Mg(2+)</name>
        <dbReference type="ChEBI" id="CHEBI:18420"/>
    </ligand>
</feature>
<dbReference type="KEGG" id="cthd:CDO33_16020"/>
<dbReference type="GO" id="GO:0016791">
    <property type="term" value="F:phosphatase activity"/>
    <property type="evidence" value="ECO:0007669"/>
    <property type="project" value="InterPro"/>
</dbReference>
<feature type="binding site" evidence="8">
    <location>
        <position position="97"/>
    </location>
    <ligand>
        <name>Zn(2+)</name>
        <dbReference type="ChEBI" id="CHEBI:29105"/>
    </ligand>
</feature>
<comment type="similarity">
    <text evidence="7">Belongs to the gmhB family.</text>
</comment>
<dbReference type="Pfam" id="PF13242">
    <property type="entry name" value="Hydrolase_like"/>
    <property type="match status" value="1"/>
</dbReference>
<dbReference type="GO" id="GO:0005975">
    <property type="term" value="P:carbohydrate metabolic process"/>
    <property type="evidence" value="ECO:0007669"/>
    <property type="project" value="InterPro"/>
</dbReference>
<dbReference type="InterPro" id="IPR036412">
    <property type="entry name" value="HAD-like_sf"/>
</dbReference>
<dbReference type="EMBL" id="NIOJ01000001">
    <property type="protein sequence ID" value="PNU01438.1"/>
    <property type="molecule type" value="Genomic_DNA"/>
</dbReference>
<keyword evidence="2 7" id="KW-0963">Cytoplasm</keyword>
<evidence type="ECO:0000256" key="2">
    <source>
        <dbReference type="ARBA" id="ARBA00022490"/>
    </source>
</evidence>
<comment type="cofactor">
    <cofactor evidence="8">
        <name>Mg(2+)</name>
        <dbReference type="ChEBI" id="CHEBI:18420"/>
    </cofactor>
</comment>
<evidence type="ECO:0000313" key="9">
    <source>
        <dbReference type="EMBL" id="PNU01438.1"/>
    </source>
</evidence>
<dbReference type="Gene3D" id="3.40.50.1000">
    <property type="entry name" value="HAD superfamily/HAD-like"/>
    <property type="match status" value="1"/>
</dbReference>
<keyword evidence="8" id="KW-0460">Magnesium</keyword>
<keyword evidence="8" id="KW-0862">Zinc</keyword>
<dbReference type="Proteomes" id="UP000236151">
    <property type="component" value="Unassembled WGS sequence"/>
</dbReference>
<dbReference type="PIRSF" id="PIRSF004682">
    <property type="entry name" value="GmhB"/>
    <property type="match status" value="1"/>
</dbReference>
<dbReference type="InterPro" id="IPR006543">
    <property type="entry name" value="Histidinol-phos"/>
</dbReference>
<evidence type="ECO:0000256" key="4">
    <source>
        <dbReference type="ARBA" id="ARBA00022801"/>
    </source>
</evidence>
<evidence type="ECO:0000256" key="8">
    <source>
        <dbReference type="PIRSR" id="PIRSR004682-4"/>
    </source>
</evidence>
<keyword evidence="5 7" id="KW-0119">Carbohydrate metabolism</keyword>
<gene>
    <name evidence="9" type="ORF">CDQ84_00030</name>
</gene>
<evidence type="ECO:0000256" key="6">
    <source>
        <dbReference type="ARBA" id="ARBA00031828"/>
    </source>
</evidence>